<keyword evidence="7 8" id="KW-0413">Isomerase</keyword>
<dbReference type="Pfam" id="PF04962">
    <property type="entry name" value="KduI"/>
    <property type="match status" value="1"/>
</dbReference>
<dbReference type="InterPro" id="IPR027449">
    <property type="entry name" value="KduI_N"/>
</dbReference>
<evidence type="ECO:0000256" key="1">
    <source>
        <dbReference type="ARBA" id="ARBA00000552"/>
    </source>
</evidence>
<evidence type="ECO:0000313" key="8">
    <source>
        <dbReference type="EMBL" id="NYG08650.1"/>
    </source>
</evidence>
<evidence type="ECO:0000256" key="2">
    <source>
        <dbReference type="ARBA" id="ARBA00001947"/>
    </source>
</evidence>
<comment type="caution">
    <text evidence="8">The sequence shown here is derived from an EMBL/GenBank/DDBJ whole genome shotgun (WGS) entry which is preliminary data.</text>
</comment>
<dbReference type="GO" id="GO:0042840">
    <property type="term" value="P:D-glucuronate catabolic process"/>
    <property type="evidence" value="ECO:0007669"/>
    <property type="project" value="TreeGrafter"/>
</dbReference>
<dbReference type="CDD" id="cd20294">
    <property type="entry name" value="cupin_KduI_N"/>
    <property type="match status" value="1"/>
</dbReference>
<reference evidence="8 9" key="1">
    <citation type="submission" date="2020-07" db="EMBL/GenBank/DDBJ databases">
        <title>Sequencing the genomes of 1000 actinobacteria strains.</title>
        <authorList>
            <person name="Klenk H.-P."/>
        </authorList>
    </citation>
    <scope>NUCLEOTIDE SEQUENCE [LARGE SCALE GENOMIC DNA]</scope>
    <source>
        <strain evidence="8 9">DSM 23987</strain>
    </source>
</reference>
<dbReference type="Proteomes" id="UP000573599">
    <property type="component" value="Unassembled WGS sequence"/>
</dbReference>
<comment type="catalytic activity">
    <reaction evidence="1">
        <text>5-dehydro-4-deoxy-D-glucuronate = 3-deoxy-D-glycero-2,5-hexodiulosonate</text>
        <dbReference type="Rhea" id="RHEA:23896"/>
        <dbReference type="ChEBI" id="CHEBI:17117"/>
        <dbReference type="ChEBI" id="CHEBI:29071"/>
        <dbReference type="EC" id="5.3.1.17"/>
    </reaction>
</comment>
<dbReference type="EMBL" id="JACCAB010000001">
    <property type="protein sequence ID" value="NYG08650.1"/>
    <property type="molecule type" value="Genomic_DNA"/>
</dbReference>
<evidence type="ECO:0000256" key="6">
    <source>
        <dbReference type="ARBA" id="ARBA00022833"/>
    </source>
</evidence>
<accession>A0A852WID5</accession>
<dbReference type="EC" id="5.3.1.17" evidence="4"/>
<dbReference type="InterPro" id="IPR007045">
    <property type="entry name" value="KduI"/>
</dbReference>
<evidence type="ECO:0000313" key="9">
    <source>
        <dbReference type="Proteomes" id="UP000573599"/>
    </source>
</evidence>
<name>A0A852WID5_9MICO</name>
<dbReference type="RefSeq" id="WP_179423230.1">
    <property type="nucleotide sequence ID" value="NZ_JACCAB010000001.1"/>
</dbReference>
<protein>
    <recommendedName>
        <fullName evidence="4">5-dehydro-4-deoxy-D-glucuronate isomerase</fullName>
        <ecNumber evidence="4">5.3.1.17</ecNumber>
    </recommendedName>
</protein>
<comment type="cofactor">
    <cofactor evidence="2">
        <name>Zn(2+)</name>
        <dbReference type="ChEBI" id="CHEBI:29105"/>
    </cofactor>
</comment>
<dbReference type="Gene3D" id="2.60.120.10">
    <property type="entry name" value="Jelly Rolls"/>
    <property type="match status" value="1"/>
</dbReference>
<dbReference type="PANTHER" id="PTHR38461:SF1">
    <property type="entry name" value="4-DEOXY-L-THREO-5-HEXOSULOSE-URONATE KETOL-ISOMERASE"/>
    <property type="match status" value="1"/>
</dbReference>
<dbReference type="GO" id="GO:0046872">
    <property type="term" value="F:metal ion binding"/>
    <property type="evidence" value="ECO:0007669"/>
    <property type="project" value="UniProtKB-KW"/>
</dbReference>
<dbReference type="GO" id="GO:0019698">
    <property type="term" value="P:D-galacturonate catabolic process"/>
    <property type="evidence" value="ECO:0007669"/>
    <property type="project" value="TreeGrafter"/>
</dbReference>
<gene>
    <name evidence="8" type="ORF">BJ986_003137</name>
</gene>
<comment type="similarity">
    <text evidence="3">Belongs to the KduI family.</text>
</comment>
<evidence type="ECO:0000256" key="3">
    <source>
        <dbReference type="ARBA" id="ARBA00008086"/>
    </source>
</evidence>
<organism evidence="8 9">
    <name type="scientific">Pedococcus badiiscoriae</name>
    <dbReference type="NCBI Taxonomy" id="642776"/>
    <lineage>
        <taxon>Bacteria</taxon>
        <taxon>Bacillati</taxon>
        <taxon>Actinomycetota</taxon>
        <taxon>Actinomycetes</taxon>
        <taxon>Micrococcales</taxon>
        <taxon>Intrasporangiaceae</taxon>
        <taxon>Pedococcus</taxon>
    </lineage>
</organism>
<dbReference type="InterPro" id="IPR014710">
    <property type="entry name" value="RmlC-like_jellyroll"/>
</dbReference>
<dbReference type="Gene3D" id="2.60.120.520">
    <property type="entry name" value="pectin degrading enzyme 5-keto 4- deoxyuronate isomerase, domain 1"/>
    <property type="match status" value="1"/>
</dbReference>
<dbReference type="AlphaFoldDB" id="A0A852WID5"/>
<dbReference type="InterPro" id="IPR021120">
    <property type="entry name" value="KduI/IolB_isomerase"/>
</dbReference>
<keyword evidence="9" id="KW-1185">Reference proteome</keyword>
<dbReference type="GO" id="GO:0045490">
    <property type="term" value="P:pectin catabolic process"/>
    <property type="evidence" value="ECO:0007669"/>
    <property type="project" value="InterPro"/>
</dbReference>
<dbReference type="PANTHER" id="PTHR38461">
    <property type="entry name" value="4-DEOXY-L-THREO-5-HEXOSULOSE-URONATE KETOL-ISOMERASE"/>
    <property type="match status" value="1"/>
</dbReference>
<proteinExistence type="inferred from homology"/>
<dbReference type="CDD" id="cd20491">
    <property type="entry name" value="cupin_KduI_C"/>
    <property type="match status" value="1"/>
</dbReference>
<sequence>MTDVRLATHPTEFDALPSAALRERFLVEDLFAPGELRFCLSQGDRVLIGGAMPGDQPLELVAPDEVRAEALCDRRELGIVCLSGQGTVTADGTGYAMEAEDILYVGAGTGTVTVAGDAAYYLVSVPAHRQLPTTLIPRDEADVVEVGDDAAASKRTIRKYVHGDRVASCELAIGITTLAPGSVWNTMPCHTHDRRTETYLYFDLPENERVVHLCGQPSSTRSIIVADRQAVISPPWSVHFGAGTASYKFVWATGGENLAYNDMDPVDTASLA</sequence>
<dbReference type="NCBIfam" id="NF002091">
    <property type="entry name" value="PRK00924.1"/>
    <property type="match status" value="1"/>
</dbReference>
<keyword evidence="5" id="KW-0479">Metal-binding</keyword>
<keyword evidence="6" id="KW-0862">Zinc</keyword>
<dbReference type="GO" id="GO:0008697">
    <property type="term" value="F:4-deoxy-L-threo-5-hexosulose-uronate ketol-isomerase activity"/>
    <property type="evidence" value="ECO:0007669"/>
    <property type="project" value="UniProtKB-EC"/>
</dbReference>
<evidence type="ECO:0000256" key="7">
    <source>
        <dbReference type="ARBA" id="ARBA00023235"/>
    </source>
</evidence>
<dbReference type="InterPro" id="IPR011051">
    <property type="entry name" value="RmlC_Cupin_sf"/>
</dbReference>
<evidence type="ECO:0000256" key="4">
    <source>
        <dbReference type="ARBA" id="ARBA00012547"/>
    </source>
</evidence>
<dbReference type="SUPFAM" id="SSF51182">
    <property type="entry name" value="RmlC-like cupins"/>
    <property type="match status" value="1"/>
</dbReference>
<evidence type="ECO:0000256" key="5">
    <source>
        <dbReference type="ARBA" id="ARBA00022723"/>
    </source>
</evidence>